<dbReference type="EMBL" id="QZCH01000018">
    <property type="protein sequence ID" value="RJG42342.1"/>
    <property type="molecule type" value="Genomic_DNA"/>
</dbReference>
<dbReference type="RefSeq" id="WP_119911358.1">
    <property type="nucleotide sequence ID" value="NZ_QZCH01000018.1"/>
</dbReference>
<dbReference type="PROSITE" id="PS51257">
    <property type="entry name" value="PROKAR_LIPOPROTEIN"/>
    <property type="match status" value="1"/>
</dbReference>
<organism evidence="1 2">
    <name type="scientific">Motilimonas pumila</name>
    <dbReference type="NCBI Taxonomy" id="2303987"/>
    <lineage>
        <taxon>Bacteria</taxon>
        <taxon>Pseudomonadati</taxon>
        <taxon>Pseudomonadota</taxon>
        <taxon>Gammaproteobacteria</taxon>
        <taxon>Alteromonadales</taxon>
        <taxon>Alteromonadales genera incertae sedis</taxon>
        <taxon>Motilimonas</taxon>
    </lineage>
</organism>
<comment type="caution">
    <text evidence="1">The sequence shown here is derived from an EMBL/GenBank/DDBJ whole genome shotgun (WGS) entry which is preliminary data.</text>
</comment>
<dbReference type="OrthoDB" id="5485925at2"/>
<keyword evidence="2" id="KW-1185">Reference proteome</keyword>
<evidence type="ECO:0000313" key="2">
    <source>
        <dbReference type="Proteomes" id="UP000283255"/>
    </source>
</evidence>
<proteinExistence type="predicted"/>
<sequence length="512" mass="56658">MKSLQYFGLSTILAILYGCGNDGSRNDAVTINDPMLPETSTLASSLFTISGPTTALQDSQFRLTLHTDTQLEAIRWQQLSGPTVSLQETTPGTVDVITPANNFDSQITIAASVSNDQGESLQQQITIQVQGYKLASIEDLTYQGAFRLDSATHGDSTASYSNGAIAYNPNNHSIFYVGHQYHQAIAEFPIPELVKQPSVEEDIRLLNTSYPSQDFVTILDKQPEGNPENLNRTTGIQFYNNHIYANYAVYYDAPGDTKDTSLVISGVDDLANLQVSSIYEMEGAVHSAGWISAMPQVWQDYFGYSHLAGYASNLAINSRSSIGPTAFLMNLQDWHSTDTDKIPTEALMDFGLRHQIHPERYNESGDNNLWTELSEAHHGFIVPGTYTYMVIGRSGGHHSGLGYKITQNNGHTCGGPCAYDSRDYYNYYWLFDMKDMIAVQQGVKQAYEIRPYDYGLLDTPYKNLQMAPEKVNLISGANYDAASNQLFVVLKGAGQLGHYDNPPVILVYQIGQ</sequence>
<reference evidence="1 2" key="2">
    <citation type="submission" date="2019-01" db="EMBL/GenBank/DDBJ databases">
        <title>Motilimonas pumilus sp. nov., isolated from the gut of sea cucumber (Apostichopus japonicus).</title>
        <authorList>
            <person name="Wang F.-Q."/>
            <person name="Ren L.-H."/>
            <person name="Lin Y.-W."/>
            <person name="Sun G.-H."/>
            <person name="Du Z.-J."/>
            <person name="Zhao J.-X."/>
            <person name="Liu X.-J."/>
            <person name="Liu L.-J."/>
        </authorList>
    </citation>
    <scope>NUCLEOTIDE SEQUENCE [LARGE SCALE GENOMIC DNA]</scope>
    <source>
        <strain evidence="1 2">PLHSC7-2</strain>
    </source>
</reference>
<gene>
    <name evidence="1" type="ORF">D1Z90_13770</name>
</gene>
<reference evidence="1 2" key="1">
    <citation type="submission" date="2018-09" db="EMBL/GenBank/DDBJ databases">
        <authorList>
            <person name="Wang F."/>
        </authorList>
    </citation>
    <scope>NUCLEOTIDE SEQUENCE [LARGE SCALE GENOMIC DNA]</scope>
    <source>
        <strain evidence="1 2">PLHSC7-2</strain>
    </source>
</reference>
<protein>
    <submittedName>
        <fullName evidence="1">Uncharacterized protein</fullName>
    </submittedName>
</protein>
<accession>A0A418YCU6</accession>
<dbReference type="Proteomes" id="UP000283255">
    <property type="component" value="Unassembled WGS sequence"/>
</dbReference>
<dbReference type="AlphaFoldDB" id="A0A418YCU6"/>
<evidence type="ECO:0000313" key="1">
    <source>
        <dbReference type="EMBL" id="RJG42342.1"/>
    </source>
</evidence>
<name>A0A418YCU6_9GAMM</name>